<keyword evidence="4 12" id="KW-0175">Coiled coil</keyword>
<feature type="coiled-coil region" evidence="12">
    <location>
        <begin position="92"/>
        <end position="119"/>
    </location>
</feature>
<keyword evidence="5" id="KW-0969">Cilium</keyword>
<keyword evidence="17" id="KW-1185">Reference proteome</keyword>
<dbReference type="Pfam" id="PF14772">
    <property type="entry name" value="NYD-SP28"/>
    <property type="match status" value="1"/>
</dbReference>
<evidence type="ECO:0000313" key="16">
    <source>
        <dbReference type="EMBL" id="GMI25990.1"/>
    </source>
</evidence>
<feature type="domain" description="Dynein regulatory complex protein 1 C-terminal" evidence="15">
    <location>
        <begin position="414"/>
        <end position="460"/>
    </location>
</feature>
<evidence type="ECO:0000256" key="8">
    <source>
        <dbReference type="ARBA" id="ARBA00037841"/>
    </source>
</evidence>
<feature type="coiled-coil region" evidence="12">
    <location>
        <begin position="26"/>
        <end position="53"/>
    </location>
</feature>
<evidence type="ECO:0000313" key="17">
    <source>
        <dbReference type="Proteomes" id="UP001165060"/>
    </source>
</evidence>
<evidence type="ECO:0000256" key="10">
    <source>
        <dbReference type="ARBA" id="ARBA00040899"/>
    </source>
</evidence>
<protein>
    <recommendedName>
        <fullName evidence="10">Dynein regulatory complex subunit 2</fullName>
    </recommendedName>
</protein>
<dbReference type="InterPro" id="IPR029440">
    <property type="entry name" value="DRC1_C"/>
</dbReference>
<comment type="function">
    <text evidence="11">Component of the nexin-dynein regulatory complex (N-DRC), a key regulator of ciliary/flagellar motility which maintains the alignment and integrity of the distal axoneme and regulates microtubule sliding in motile axonemes. Plays a critical role in the assembly of N-DRC and also stabilizes the assembly of multiple inner dynein arms and radial spokes. Coassembles with DRC1 to form a central scaffold needed for assembly of the N-DRC and its attachment to the outer doublet microtubules.</text>
</comment>
<reference evidence="16 17" key="1">
    <citation type="journal article" date="2023" name="Commun. Biol.">
        <title>Genome analysis of Parmales, the sister group of diatoms, reveals the evolutionary specialization of diatoms from phago-mixotrophs to photoautotrophs.</title>
        <authorList>
            <person name="Ban H."/>
            <person name="Sato S."/>
            <person name="Yoshikawa S."/>
            <person name="Yamada K."/>
            <person name="Nakamura Y."/>
            <person name="Ichinomiya M."/>
            <person name="Sato N."/>
            <person name="Blanc-Mathieu R."/>
            <person name="Endo H."/>
            <person name="Kuwata A."/>
            <person name="Ogata H."/>
        </authorList>
    </citation>
    <scope>NUCLEOTIDE SEQUENCE [LARGE SCALE GENOMIC DNA]</scope>
</reference>
<evidence type="ECO:0000256" key="12">
    <source>
        <dbReference type="SAM" id="Coils"/>
    </source>
</evidence>
<comment type="similarity">
    <text evidence="9">Belongs to the DRC2 family.</text>
</comment>
<evidence type="ECO:0000256" key="2">
    <source>
        <dbReference type="ARBA" id="ARBA00022490"/>
    </source>
</evidence>
<evidence type="ECO:0000256" key="9">
    <source>
        <dbReference type="ARBA" id="ARBA00038424"/>
    </source>
</evidence>
<gene>
    <name evidence="16" type="ORF">TeGR_g5176</name>
</gene>
<dbReference type="Proteomes" id="UP001165060">
    <property type="component" value="Unassembled WGS sequence"/>
</dbReference>
<keyword evidence="2" id="KW-0963">Cytoplasm</keyword>
<dbReference type="EMBL" id="BRYB01000240">
    <property type="protein sequence ID" value="GMI25990.1"/>
    <property type="molecule type" value="Genomic_DNA"/>
</dbReference>
<evidence type="ECO:0000256" key="11">
    <source>
        <dbReference type="ARBA" id="ARBA00045865"/>
    </source>
</evidence>
<accession>A0ABQ6MH51</accession>
<evidence type="ECO:0000256" key="4">
    <source>
        <dbReference type="ARBA" id="ARBA00023054"/>
    </source>
</evidence>
<feature type="region of interest" description="Disordered" evidence="13">
    <location>
        <begin position="378"/>
        <end position="413"/>
    </location>
</feature>
<dbReference type="Pfam" id="PF14775">
    <property type="entry name" value="NYD-SP28_assoc"/>
    <property type="match status" value="1"/>
</dbReference>
<evidence type="ECO:0000256" key="13">
    <source>
        <dbReference type="SAM" id="MobiDB-lite"/>
    </source>
</evidence>
<dbReference type="InterPro" id="IPR039505">
    <property type="entry name" value="DRC1/2_N"/>
</dbReference>
<evidence type="ECO:0000259" key="15">
    <source>
        <dbReference type="Pfam" id="PF14775"/>
    </source>
</evidence>
<name>A0ABQ6MH51_9STRA</name>
<evidence type="ECO:0000256" key="1">
    <source>
        <dbReference type="ARBA" id="ARBA00004611"/>
    </source>
</evidence>
<keyword evidence="7" id="KW-0966">Cell projection</keyword>
<evidence type="ECO:0000256" key="3">
    <source>
        <dbReference type="ARBA" id="ARBA00022846"/>
    </source>
</evidence>
<sequence>MRLGKENKGSALPWAGSASANKYGVVKETQGLRAEYLKNKDALQAKMDQEQRNSRVNKLKIQNQWRKTMRLAKVDGLRKDIEILSQNHERDVDRKDAIIQMLDRDLEEAEDQFQMALRSHLANMDKLIDLQDSRLLALEREFEGDLGALEREFEKERHGIVSRHAGEVSELNNIMAAIDAEEKERESEMRTEHEQTREEIRNRNLEEINVLRIMLDTGIEDLEQLFETAHWNYLHNTDDRTTKFKKLTRSDQELSKEIEQKIRKIDRLQSSLQLWRMKISQNVKECAQRNSQLMEEKNGIQAHFQHLKSRMNGFRSTQKRRLNELTKNANASKSLLKEKCELAERILKLAELGRKMETEAEKVTPFYVSSVEGEIEQQASALQKEGEEAAKSADNGDDNAVTPLHTSSWTEGGQKVKHWNKLDNFWKKYNKVLLDALAIEKEEGRLKKENSDLQEILKQYFAGVSVSDEMLRKANPLFVVNGRVNLNKPLPVRKADSKHQTVVEGNAVVSQRMVGMRK</sequence>
<dbReference type="PANTHER" id="PTHR21625">
    <property type="entry name" value="NYD-SP28 PROTEIN"/>
    <property type="match status" value="1"/>
</dbReference>
<evidence type="ECO:0000259" key="14">
    <source>
        <dbReference type="Pfam" id="PF14772"/>
    </source>
</evidence>
<proteinExistence type="inferred from homology"/>
<dbReference type="InterPro" id="IPR039750">
    <property type="entry name" value="DRC1/DRC2"/>
</dbReference>
<evidence type="ECO:0000256" key="5">
    <source>
        <dbReference type="ARBA" id="ARBA00023069"/>
    </source>
</evidence>
<keyword evidence="3" id="KW-0282">Flagellum</keyword>
<evidence type="ECO:0000256" key="6">
    <source>
        <dbReference type="ARBA" id="ARBA00023212"/>
    </source>
</evidence>
<dbReference type="PANTHER" id="PTHR21625:SF0">
    <property type="entry name" value="DYNEIN REGULATORY COMPLEX SUBUNIT 2"/>
    <property type="match status" value="1"/>
</dbReference>
<keyword evidence="6" id="KW-0206">Cytoskeleton</keyword>
<comment type="subcellular location">
    <subcellularLocation>
        <location evidence="1">Cytoplasm</location>
        <location evidence="1">Cytoskeleton</location>
        <location evidence="1">Flagellum axoneme</location>
    </subcellularLocation>
    <subcellularLocation>
        <location evidence="8">Cytoplasm</location>
        <location evidence="8">Cytoskeleton</location>
        <location evidence="8">Flagellum basal body</location>
    </subcellularLocation>
</comment>
<comment type="caution">
    <text evidence="16">The sequence shown here is derived from an EMBL/GenBank/DDBJ whole genome shotgun (WGS) entry which is preliminary data.</text>
</comment>
<organism evidence="16 17">
    <name type="scientific">Tetraparma gracilis</name>
    <dbReference type="NCBI Taxonomy" id="2962635"/>
    <lineage>
        <taxon>Eukaryota</taxon>
        <taxon>Sar</taxon>
        <taxon>Stramenopiles</taxon>
        <taxon>Ochrophyta</taxon>
        <taxon>Bolidophyceae</taxon>
        <taxon>Parmales</taxon>
        <taxon>Triparmaceae</taxon>
        <taxon>Tetraparma</taxon>
    </lineage>
</organism>
<feature type="domain" description="Dynein regulatory complex protein 1/2 N-terminal" evidence="14">
    <location>
        <begin position="34"/>
        <end position="123"/>
    </location>
</feature>
<evidence type="ECO:0000256" key="7">
    <source>
        <dbReference type="ARBA" id="ARBA00023273"/>
    </source>
</evidence>